<dbReference type="Pfam" id="PF04194">
    <property type="entry name" value="PDCD2_C"/>
    <property type="match status" value="1"/>
</dbReference>
<proteinExistence type="predicted"/>
<feature type="region of interest" description="Disordered" evidence="1">
    <location>
        <begin position="133"/>
        <end position="238"/>
    </location>
</feature>
<feature type="compositionally biased region" description="Acidic residues" evidence="1">
    <location>
        <begin position="204"/>
        <end position="221"/>
    </location>
</feature>
<dbReference type="PANTHER" id="PTHR47524:SF1">
    <property type="entry name" value="20S RRNA ACCUMULATION PROTEIN 4"/>
    <property type="match status" value="1"/>
</dbReference>
<evidence type="ECO:0000259" key="2">
    <source>
        <dbReference type="Pfam" id="PF04194"/>
    </source>
</evidence>
<reference evidence="3 4" key="1">
    <citation type="journal article" date="2018" name="Biotechnol. Biofuels">
        <title>Integrative visual omics of the white-rot fungus Polyporus brumalis exposes the biotechnological potential of its oxidative enzymes for delignifying raw plant biomass.</title>
        <authorList>
            <person name="Miyauchi S."/>
            <person name="Rancon A."/>
            <person name="Drula E."/>
            <person name="Hage H."/>
            <person name="Chaduli D."/>
            <person name="Favel A."/>
            <person name="Grisel S."/>
            <person name="Henrissat B."/>
            <person name="Herpoel-Gimbert I."/>
            <person name="Ruiz-Duenas F.J."/>
            <person name="Chevret D."/>
            <person name="Hainaut M."/>
            <person name="Lin J."/>
            <person name="Wang M."/>
            <person name="Pangilinan J."/>
            <person name="Lipzen A."/>
            <person name="Lesage-Meessen L."/>
            <person name="Navarro D."/>
            <person name="Riley R."/>
            <person name="Grigoriev I.V."/>
            <person name="Zhou S."/>
            <person name="Raouche S."/>
            <person name="Rosso M.N."/>
        </authorList>
    </citation>
    <scope>NUCLEOTIDE SEQUENCE [LARGE SCALE GENOMIC DNA]</scope>
    <source>
        <strain evidence="3 4">BRFM 1820</strain>
    </source>
</reference>
<evidence type="ECO:0000313" key="4">
    <source>
        <dbReference type="Proteomes" id="UP000256964"/>
    </source>
</evidence>
<gene>
    <name evidence="3" type="ORF">OH76DRAFT_1088501</name>
</gene>
<name>A0A371DPD6_9APHY</name>
<sequence>MPPADVDDAWSDSDDELDADVETAVQLGLPDGPLLSPAELSDPTVSRLGGHPTFLSPPLPPLAYATCNNCAQPMELLAQVWCPMEQSPNDRALFVWACANSSCQRKEGSVRAWRELRYNKKYAEKLEKQEARRKEKEALKAKAAADAAAKNAQPKSNPFALAGNSAPNPFGLGSQIFGNSDPEPEALPEPEKPSSKTDSTGADDVSDDSGSESEDNEDEQDALAAALQATSLQDSPWTAAPAYSPLYLSTVPEYLPPPPKVKVPAGAAVVDVDDDKGAKDKDTGSWAMEGYENSIDVDHAFERFSKRVSYEGEQCLRYELGGTPLPFSSDKAFDKLFPLPPAPPLPVTKPDFMVTPPRKRSYAPESLPPCPHCNSRRVFECQLMPNLINVLKPPQDNGSAQVKKQTDEERRAEVLKALRGQNATGRGMEWGTCMIFSCEKDCAATTPGAATTWREEYVLVQWDE</sequence>
<dbReference type="EMBL" id="KZ857385">
    <property type="protein sequence ID" value="RDX54374.1"/>
    <property type="molecule type" value="Genomic_DNA"/>
</dbReference>
<dbReference type="GO" id="GO:0005737">
    <property type="term" value="C:cytoplasm"/>
    <property type="evidence" value="ECO:0007669"/>
    <property type="project" value="InterPro"/>
</dbReference>
<dbReference type="GO" id="GO:0030490">
    <property type="term" value="P:maturation of SSU-rRNA"/>
    <property type="evidence" value="ECO:0007669"/>
    <property type="project" value="TreeGrafter"/>
</dbReference>
<evidence type="ECO:0000256" key="1">
    <source>
        <dbReference type="SAM" id="MobiDB-lite"/>
    </source>
</evidence>
<feature type="domain" description="Programmed cell death protein 2 C-terminal" evidence="2">
    <location>
        <begin position="298"/>
        <end position="462"/>
    </location>
</feature>
<organism evidence="3 4">
    <name type="scientific">Lentinus brumalis</name>
    <dbReference type="NCBI Taxonomy" id="2498619"/>
    <lineage>
        <taxon>Eukaryota</taxon>
        <taxon>Fungi</taxon>
        <taxon>Dikarya</taxon>
        <taxon>Basidiomycota</taxon>
        <taxon>Agaricomycotina</taxon>
        <taxon>Agaricomycetes</taxon>
        <taxon>Polyporales</taxon>
        <taxon>Polyporaceae</taxon>
        <taxon>Lentinus</taxon>
    </lineage>
</organism>
<protein>
    <recommendedName>
        <fullName evidence="2">Programmed cell death protein 2 C-terminal domain-containing protein</fullName>
    </recommendedName>
</protein>
<evidence type="ECO:0000313" key="3">
    <source>
        <dbReference type="EMBL" id="RDX54374.1"/>
    </source>
</evidence>
<dbReference type="InterPro" id="IPR007320">
    <property type="entry name" value="PDCD2_C"/>
</dbReference>
<feature type="compositionally biased region" description="Low complexity" evidence="1">
    <location>
        <begin position="141"/>
        <end position="153"/>
    </location>
</feature>
<dbReference type="Proteomes" id="UP000256964">
    <property type="component" value="Unassembled WGS sequence"/>
</dbReference>
<dbReference type="STRING" id="139420.A0A371DPD6"/>
<dbReference type="AlphaFoldDB" id="A0A371DPD6"/>
<accession>A0A371DPD6</accession>
<dbReference type="OrthoDB" id="443682at2759"/>
<dbReference type="PANTHER" id="PTHR47524">
    <property type="entry name" value="20S RRNA ACCUMULATION PROTEIN 4"/>
    <property type="match status" value="1"/>
</dbReference>
<keyword evidence="4" id="KW-1185">Reference proteome</keyword>